<dbReference type="GO" id="GO:0051213">
    <property type="term" value="F:dioxygenase activity"/>
    <property type="evidence" value="ECO:0007669"/>
    <property type="project" value="UniProtKB-KW"/>
</dbReference>
<dbReference type="Pfam" id="PF05721">
    <property type="entry name" value="PhyH"/>
    <property type="match status" value="1"/>
</dbReference>
<proteinExistence type="predicted"/>
<accession>A0ABW4JHU7</accession>
<evidence type="ECO:0000313" key="1">
    <source>
        <dbReference type="EMBL" id="MFD1675917.1"/>
    </source>
</evidence>
<keyword evidence="1" id="KW-0223">Dioxygenase</keyword>
<organism evidence="1 2">
    <name type="scientific">Alicyclobacillus fodiniaquatilis</name>
    <dbReference type="NCBI Taxonomy" id="1661150"/>
    <lineage>
        <taxon>Bacteria</taxon>
        <taxon>Bacillati</taxon>
        <taxon>Bacillota</taxon>
        <taxon>Bacilli</taxon>
        <taxon>Bacillales</taxon>
        <taxon>Alicyclobacillaceae</taxon>
        <taxon>Alicyclobacillus</taxon>
    </lineage>
</organism>
<protein>
    <submittedName>
        <fullName evidence="1">Phytanoyl-CoA dioxygenase family protein</fullName>
    </submittedName>
</protein>
<dbReference type="EMBL" id="JBHUCX010000035">
    <property type="protein sequence ID" value="MFD1675917.1"/>
    <property type="molecule type" value="Genomic_DNA"/>
</dbReference>
<dbReference type="PANTHER" id="PTHR20883:SF48">
    <property type="entry name" value="ECTOINE DIOXYGENASE"/>
    <property type="match status" value="1"/>
</dbReference>
<name>A0ABW4JHU7_9BACL</name>
<dbReference type="Gene3D" id="2.60.120.620">
    <property type="entry name" value="q2cbj1_9rhob like domain"/>
    <property type="match status" value="1"/>
</dbReference>
<comment type="caution">
    <text evidence="1">The sequence shown here is derived from an EMBL/GenBank/DDBJ whole genome shotgun (WGS) entry which is preliminary data.</text>
</comment>
<sequence>MLDPVVEPGELTELDRFIFESWGYFIIPDVLNQDEIRSVLEASQRLHSGHKGVFQQVGNGFEREPSIERLLDHPAVLPKVRGLYQSDNVIVQAAWCTLQPAHGKTGGWHQDGSSAFDFRQLGYPIPLLQLRVSYLLTDQTRPGMGNLELIPGSHRSRVPLPEHVRTEHAETPISHIVCAPAGSALVFHNAVWHRAYEHNEDYDRYTMHFVYSPPWMRYADRFENTEAFLARTTPVRRGLMGDLSKPDAAYAGGYHTPPYLP</sequence>
<evidence type="ECO:0000313" key="2">
    <source>
        <dbReference type="Proteomes" id="UP001597079"/>
    </source>
</evidence>
<gene>
    <name evidence="1" type="ORF">ACFSB2_14530</name>
</gene>
<dbReference type="InterPro" id="IPR008775">
    <property type="entry name" value="Phytyl_CoA_dOase-like"/>
</dbReference>
<dbReference type="Proteomes" id="UP001597079">
    <property type="component" value="Unassembled WGS sequence"/>
</dbReference>
<dbReference type="PANTHER" id="PTHR20883">
    <property type="entry name" value="PHYTANOYL-COA DIOXYGENASE DOMAIN CONTAINING 1"/>
    <property type="match status" value="1"/>
</dbReference>
<keyword evidence="2" id="KW-1185">Reference proteome</keyword>
<keyword evidence="1" id="KW-0560">Oxidoreductase</keyword>
<dbReference type="SUPFAM" id="SSF51197">
    <property type="entry name" value="Clavaminate synthase-like"/>
    <property type="match status" value="1"/>
</dbReference>
<reference evidence="2" key="1">
    <citation type="journal article" date="2019" name="Int. J. Syst. Evol. Microbiol.">
        <title>The Global Catalogue of Microorganisms (GCM) 10K type strain sequencing project: providing services to taxonomists for standard genome sequencing and annotation.</title>
        <authorList>
            <consortium name="The Broad Institute Genomics Platform"/>
            <consortium name="The Broad Institute Genome Sequencing Center for Infectious Disease"/>
            <person name="Wu L."/>
            <person name="Ma J."/>
        </authorList>
    </citation>
    <scope>NUCLEOTIDE SEQUENCE [LARGE SCALE GENOMIC DNA]</scope>
    <source>
        <strain evidence="2">CGMCC 1.12286</strain>
    </source>
</reference>
<dbReference type="RefSeq" id="WP_377943798.1">
    <property type="nucleotide sequence ID" value="NZ_JBHUCX010000035.1"/>
</dbReference>